<feature type="signal peptide" evidence="1">
    <location>
        <begin position="1"/>
        <end position="19"/>
    </location>
</feature>
<dbReference type="GeneID" id="94367794"/>
<evidence type="ECO:0000313" key="2">
    <source>
        <dbReference type="EMBL" id="GGZ44224.1"/>
    </source>
</evidence>
<protein>
    <recommendedName>
        <fullName evidence="4">GLPGLI family protein</fullName>
    </recommendedName>
</protein>
<feature type="chain" id="PRO_5047440230" description="GLPGLI family protein" evidence="1">
    <location>
        <begin position="20"/>
        <end position="475"/>
    </location>
</feature>
<dbReference type="EMBL" id="BMWY01000001">
    <property type="protein sequence ID" value="GGZ44224.1"/>
    <property type="molecule type" value="Genomic_DNA"/>
</dbReference>
<reference evidence="3" key="1">
    <citation type="journal article" date="2019" name="Int. J. Syst. Evol. Microbiol.">
        <title>The Global Catalogue of Microorganisms (GCM) 10K type strain sequencing project: providing services to taxonomists for standard genome sequencing and annotation.</title>
        <authorList>
            <consortium name="The Broad Institute Genomics Platform"/>
            <consortium name="The Broad Institute Genome Sequencing Center for Infectious Disease"/>
            <person name="Wu L."/>
            <person name="Ma J."/>
        </authorList>
    </citation>
    <scope>NUCLEOTIDE SEQUENCE [LARGE SCALE GENOMIC DNA]</scope>
    <source>
        <strain evidence="3">KCTC 12708</strain>
    </source>
</reference>
<proteinExistence type="predicted"/>
<organism evidence="2 3">
    <name type="scientific">Mesonia mobilis</name>
    <dbReference type="NCBI Taxonomy" id="369791"/>
    <lineage>
        <taxon>Bacteria</taxon>
        <taxon>Pseudomonadati</taxon>
        <taxon>Bacteroidota</taxon>
        <taxon>Flavobacteriia</taxon>
        <taxon>Flavobacteriales</taxon>
        <taxon>Flavobacteriaceae</taxon>
        <taxon>Mesonia</taxon>
    </lineage>
</organism>
<gene>
    <name evidence="2" type="ORF">GCM10008088_01520</name>
</gene>
<keyword evidence="1" id="KW-0732">Signal</keyword>
<evidence type="ECO:0000256" key="1">
    <source>
        <dbReference type="SAM" id="SignalP"/>
    </source>
</evidence>
<sequence length="475" mass="55278">MSKTYFFLLLGLISSLINAQQVYNIPNNLKDSNRSIKDAFTITNQETKNLTLFIDDNKTFNAYVYDKAMNRLDELSSVGLPNRYDEILGYIQKENRTILFLKHRNNKEFGAIVYDFKSNETKEIQFDIKFKNEEFVEVLSKNNKFYIISVEEKSSKINFYEFGGISYNKHTIHLDYNFRIERNQPQTLHQMLSVSEGLGSNLEIEKIENYLPVSVQMASSMNKFYETTNGFDLSLDKSIYETYIISVDVSSYEYQIHQFEKPKYSSTETFYGNSFLLDNNIFQLVANSDELYFQVINRESGESLKKLTLKKDESIDFKNSPIIQDKEGDIYAPHRELEKTSKFLRKIDNENIAISVYKVGFGYQITMGSYNEIKQGGPMMMGMPGMSMSMGGGFGLVASAYFSYSYGKSVRIECLFDEQFRHLDGKPRKNIFDKIKDYAEVLQNNDTAETVFEWNNDVYYGYYSSITESYRLIKF</sequence>
<evidence type="ECO:0000313" key="3">
    <source>
        <dbReference type="Proteomes" id="UP000615593"/>
    </source>
</evidence>
<dbReference type="Proteomes" id="UP000615593">
    <property type="component" value="Unassembled WGS sequence"/>
</dbReference>
<comment type="caution">
    <text evidence="2">The sequence shown here is derived from an EMBL/GenBank/DDBJ whole genome shotgun (WGS) entry which is preliminary data.</text>
</comment>
<keyword evidence="3" id="KW-1185">Reference proteome</keyword>
<name>A0ABQ3BGW0_9FLAO</name>
<dbReference type="RefSeq" id="WP_027884829.1">
    <property type="nucleotide sequence ID" value="NZ_BMWY01000001.1"/>
</dbReference>
<accession>A0ABQ3BGW0</accession>
<evidence type="ECO:0008006" key="4">
    <source>
        <dbReference type="Google" id="ProtNLM"/>
    </source>
</evidence>